<organism evidence="10 11">
    <name type="scientific">Candidozyma pseudohaemuli</name>
    <dbReference type="NCBI Taxonomy" id="418784"/>
    <lineage>
        <taxon>Eukaryota</taxon>
        <taxon>Fungi</taxon>
        <taxon>Dikarya</taxon>
        <taxon>Ascomycota</taxon>
        <taxon>Saccharomycotina</taxon>
        <taxon>Pichiomycetes</taxon>
        <taxon>Metschnikowiaceae</taxon>
        <taxon>Candidozyma</taxon>
    </lineage>
</organism>
<evidence type="ECO:0000259" key="9">
    <source>
        <dbReference type="Pfam" id="PF10341"/>
    </source>
</evidence>
<dbReference type="STRING" id="418784.A0A2P7YLV6"/>
<evidence type="ECO:0000313" key="11">
    <source>
        <dbReference type="Proteomes" id="UP000241107"/>
    </source>
</evidence>
<dbReference type="VEuPathDB" id="FungiDB:C7M61_003776"/>
<comment type="function">
    <text evidence="8">Component of the telomerase complex involved in telomere replication. Stimulates RNA/DNA heteroduplex unwinding which favors the telomere replication by the telomerase.</text>
</comment>
<feature type="domain" description="Shelterin complex subunit TPP1/Est3" evidence="9">
    <location>
        <begin position="10"/>
        <end position="154"/>
    </location>
</feature>
<gene>
    <name evidence="10" type="ORF">C7M61_003776</name>
</gene>
<dbReference type="GO" id="GO:0007004">
    <property type="term" value="P:telomere maintenance via telomerase"/>
    <property type="evidence" value="ECO:0007669"/>
    <property type="project" value="InterPro"/>
</dbReference>
<keyword evidence="4" id="KW-0779">Telomere</keyword>
<sequence length="206" mass="23327">MHPIPILPAWLLELVRDVINKQSTYTNPLAKKGFVVYRSEEDMNIKATPLLRILGFCKAHNDGRLTAILHDASHKVLVCFSRESLIKYENKHLERLTYMSINSILLIKEANLRFITITQLPQLFGSVPGLKLKPGLGILVLEVTIVDSFTKQQLRVPPKDDDAVPFLYSDPEYLELCMEEGDVLGLEASRRYLCGDMVSDEEELGT</sequence>
<dbReference type="Gene3D" id="2.40.50.960">
    <property type="match status" value="1"/>
</dbReference>
<keyword evidence="3" id="KW-0158">Chromosome</keyword>
<dbReference type="OrthoDB" id="4083059at2759"/>
<evidence type="ECO:0000256" key="3">
    <source>
        <dbReference type="ARBA" id="ARBA00022454"/>
    </source>
</evidence>
<dbReference type="GeneID" id="36567164"/>
<name>A0A2P7YLV6_9ASCO</name>
<evidence type="ECO:0000256" key="8">
    <source>
        <dbReference type="ARBA" id="ARBA00024878"/>
    </source>
</evidence>
<comment type="similarity">
    <text evidence="6">Belongs to the EST3 family.</text>
</comment>
<evidence type="ECO:0000256" key="1">
    <source>
        <dbReference type="ARBA" id="ARBA00004123"/>
    </source>
</evidence>
<dbReference type="GO" id="GO:0000781">
    <property type="term" value="C:chromosome, telomeric region"/>
    <property type="evidence" value="ECO:0007669"/>
    <property type="project" value="UniProtKB-SubCell"/>
</dbReference>
<dbReference type="Proteomes" id="UP000241107">
    <property type="component" value="Unassembled WGS sequence"/>
</dbReference>
<reference evidence="10 11" key="1">
    <citation type="submission" date="2018-03" db="EMBL/GenBank/DDBJ databases">
        <title>Candida pseudohaemulonii genome assembly and annotation.</title>
        <authorList>
            <person name="Munoz J.F."/>
            <person name="Gade L.G."/>
            <person name="Chow N.A."/>
            <person name="Litvintseva A.P."/>
            <person name="Loparev V.N."/>
            <person name="Cuomo C.A."/>
        </authorList>
    </citation>
    <scope>NUCLEOTIDE SEQUENCE [LARGE SCALE GENOMIC DNA]</scope>
    <source>
        <strain evidence="10 11">B12108</strain>
    </source>
</reference>
<dbReference type="Pfam" id="PF10341">
    <property type="entry name" value="TPP1"/>
    <property type="match status" value="1"/>
</dbReference>
<keyword evidence="11" id="KW-1185">Reference proteome</keyword>
<dbReference type="RefSeq" id="XP_024712785.1">
    <property type="nucleotide sequence ID" value="XM_024859111.1"/>
</dbReference>
<evidence type="ECO:0000256" key="5">
    <source>
        <dbReference type="ARBA" id="ARBA00023242"/>
    </source>
</evidence>
<dbReference type="AlphaFoldDB" id="A0A2P7YLV6"/>
<evidence type="ECO:0000256" key="4">
    <source>
        <dbReference type="ARBA" id="ARBA00022895"/>
    </source>
</evidence>
<keyword evidence="5" id="KW-0539">Nucleus</keyword>
<dbReference type="InterPro" id="IPR019437">
    <property type="entry name" value="TPP1/Est3"/>
</dbReference>
<evidence type="ECO:0000256" key="2">
    <source>
        <dbReference type="ARBA" id="ARBA00004574"/>
    </source>
</evidence>
<comment type="caution">
    <text evidence="10">The sequence shown here is derived from an EMBL/GenBank/DDBJ whole genome shotgun (WGS) entry which is preliminary data.</text>
</comment>
<protein>
    <recommendedName>
        <fullName evidence="7">Telomere replication protein EST3</fullName>
    </recommendedName>
</protein>
<evidence type="ECO:0000256" key="7">
    <source>
        <dbReference type="ARBA" id="ARBA00023906"/>
    </source>
</evidence>
<dbReference type="GO" id="GO:0042162">
    <property type="term" value="F:telomeric DNA binding"/>
    <property type="evidence" value="ECO:0007669"/>
    <property type="project" value="InterPro"/>
</dbReference>
<accession>A0A2P7YLV6</accession>
<dbReference type="GO" id="GO:0005697">
    <property type="term" value="C:telomerase holoenzyme complex"/>
    <property type="evidence" value="ECO:0007669"/>
    <property type="project" value="InterPro"/>
</dbReference>
<comment type="subcellular location">
    <subcellularLocation>
        <location evidence="2">Chromosome</location>
        <location evidence="2">Telomere</location>
    </subcellularLocation>
    <subcellularLocation>
        <location evidence="1">Nucleus</location>
    </subcellularLocation>
</comment>
<proteinExistence type="inferred from homology"/>
<evidence type="ECO:0000256" key="6">
    <source>
        <dbReference type="ARBA" id="ARBA00023777"/>
    </source>
</evidence>
<dbReference type="EMBL" id="PYFQ01000010">
    <property type="protein sequence ID" value="PSK36912.1"/>
    <property type="molecule type" value="Genomic_DNA"/>
</dbReference>
<evidence type="ECO:0000313" key="10">
    <source>
        <dbReference type="EMBL" id="PSK36912.1"/>
    </source>
</evidence>